<accession>A0A914CQH0</accession>
<dbReference type="AlphaFoldDB" id="A0A914CQH0"/>
<keyword evidence="1" id="KW-1185">Reference proteome</keyword>
<evidence type="ECO:0000313" key="1">
    <source>
        <dbReference type="Proteomes" id="UP000887540"/>
    </source>
</evidence>
<sequence>MWNYTKLAKYIPGLRQIYFDFKQSSDAIFSFLERQIEEHNKADGLPQARHKAIVRKYDGPTNYRTNSSYDRKIN</sequence>
<dbReference type="WBParaSite" id="ACRNAN_scaffold13341.g12600.t1">
    <property type="protein sequence ID" value="ACRNAN_scaffold13341.g12600.t1"/>
    <property type="gene ID" value="ACRNAN_scaffold13341.g12600"/>
</dbReference>
<evidence type="ECO:0000313" key="2">
    <source>
        <dbReference type="WBParaSite" id="ACRNAN_scaffold13341.g12600.t1"/>
    </source>
</evidence>
<dbReference type="Proteomes" id="UP000887540">
    <property type="component" value="Unplaced"/>
</dbReference>
<proteinExistence type="predicted"/>
<protein>
    <submittedName>
        <fullName evidence="2">Uncharacterized protein</fullName>
    </submittedName>
</protein>
<organism evidence="1 2">
    <name type="scientific">Acrobeloides nanus</name>
    <dbReference type="NCBI Taxonomy" id="290746"/>
    <lineage>
        <taxon>Eukaryota</taxon>
        <taxon>Metazoa</taxon>
        <taxon>Ecdysozoa</taxon>
        <taxon>Nematoda</taxon>
        <taxon>Chromadorea</taxon>
        <taxon>Rhabditida</taxon>
        <taxon>Tylenchina</taxon>
        <taxon>Cephalobomorpha</taxon>
        <taxon>Cephaloboidea</taxon>
        <taxon>Cephalobidae</taxon>
        <taxon>Acrobeloides</taxon>
    </lineage>
</organism>
<name>A0A914CQH0_9BILA</name>
<reference evidence="2" key="1">
    <citation type="submission" date="2022-11" db="UniProtKB">
        <authorList>
            <consortium name="WormBaseParasite"/>
        </authorList>
    </citation>
    <scope>IDENTIFICATION</scope>
</reference>